<dbReference type="Pfam" id="PF18052">
    <property type="entry name" value="Rx_N"/>
    <property type="match status" value="1"/>
</dbReference>
<dbReference type="Pfam" id="PF23559">
    <property type="entry name" value="WHD_DRP"/>
    <property type="match status" value="1"/>
</dbReference>
<keyword evidence="12" id="KW-1185">Reference proteome</keyword>
<dbReference type="Gramene" id="TKW22886">
    <property type="protein sequence ID" value="TKW22886"/>
    <property type="gene ID" value="SEVIR_4G257200v2"/>
</dbReference>
<dbReference type="EMBL" id="CM016555">
    <property type="protein sequence ID" value="TKW22886.1"/>
    <property type="molecule type" value="Genomic_DNA"/>
</dbReference>
<dbReference type="GO" id="GO:0002758">
    <property type="term" value="P:innate immune response-activating signaling pathway"/>
    <property type="evidence" value="ECO:0007669"/>
    <property type="project" value="UniProtKB-ARBA"/>
</dbReference>
<dbReference type="Pfam" id="PF23598">
    <property type="entry name" value="LRR_14"/>
    <property type="match status" value="1"/>
</dbReference>
<evidence type="ECO:0000256" key="4">
    <source>
        <dbReference type="ARBA" id="ARBA00022741"/>
    </source>
</evidence>
<dbReference type="PANTHER" id="PTHR23155">
    <property type="entry name" value="DISEASE RESISTANCE PROTEIN RP"/>
    <property type="match status" value="1"/>
</dbReference>
<sequence>MADALFVVLRKVALSLGEGVLERIGTELAEVAPILTDFEHSMKQIEGELSILKAFIDQVSTHKDGDKAFDAWLDQVRDVALEVEDIIDEYAYLTAQAPDTSSFFKRKFHQIKNFAAWQKFPSQVSQVEARIQRLTEMRNRYGISLGELDKSNKLQQHNQFSMSDFAYLTDNSEIVGNTDEIARLTHWLLEEKQDRTLIAIFGMGGLGKTTITSSVYKNQKIRRNFDCRAWVTLSQTYQAEELLREIINQLIDQRSSMASGLMTMNRMRLIEVIQSYLQDKKYMIVLDDVWDKDAWLFLNYAFVRNNCGSKVLITTRQKDVSSLATGSYVIEMKTLNYAESWELFCKKAFCASKDNICPDNLISWANKIVTKCQGLPLAIVTIGSILSYRELEEQVWKFFYDQLSWHIANNPELNWISSVLNLSLNNLPSYLRSCFLYCSLFPEDYKIKRKLISKLWIAEGLVEERGDGTTMEEVAECYLMELTQRSLLQVTEKNACGRARTFLMHDLVREVTLILAKKEKFGMAYGNGGTAQVAHEARRLSIQRGAKSLNSLASSQLRSFILFDTEVPSSWIYDVSSSFRLLRVLCLRFANIEQVPCVVTELYNLRYMDLSHTKVKKIPASFSKLVNLQVLDLRFSYVDELPLEITMLTNLRHLHVFVVHDVQQRSLNCFGSTKFLGNICHLKNLQALYTVSANKHLVLQLENLTQMRGLGIMKVQQSYIAELWNSLTMMPNLSRLLLFASDMDEILNLKMLRALPNLKLLWLAGKLDGGMVPSLFSKFEKITQLKMDWSGLNEDPISSLSHMLNLVNLCLVRAYDGQQLTFCAGWFPKLITLQLIDMEHLDLIEIEDGTLMNLHTLELTGLRNLKAVPEGIKYLRTLDQMFLTDMPNEFIERLLGSDKHIVQHIPDIHNFGSSDSQAANNFISSEYLAKKYGAGAINYSPAE</sequence>
<dbReference type="SUPFAM" id="SSF52058">
    <property type="entry name" value="L domain-like"/>
    <property type="match status" value="1"/>
</dbReference>
<dbReference type="InterPro" id="IPR058922">
    <property type="entry name" value="WHD_DRP"/>
</dbReference>
<dbReference type="InterPro" id="IPR044974">
    <property type="entry name" value="Disease_R_plants"/>
</dbReference>
<keyword evidence="2" id="KW-0433">Leucine-rich repeat</keyword>
<dbReference type="Gene3D" id="1.10.10.10">
    <property type="entry name" value="Winged helix-like DNA-binding domain superfamily/Winged helix DNA-binding domain"/>
    <property type="match status" value="1"/>
</dbReference>
<dbReference type="GO" id="GO:0042742">
    <property type="term" value="P:defense response to bacterium"/>
    <property type="evidence" value="ECO:0007669"/>
    <property type="project" value="UniProtKB-ARBA"/>
</dbReference>
<dbReference type="InterPro" id="IPR038005">
    <property type="entry name" value="RX-like_CC"/>
</dbReference>
<dbReference type="InterPro" id="IPR041118">
    <property type="entry name" value="Rx_N"/>
</dbReference>
<evidence type="ECO:0000313" key="12">
    <source>
        <dbReference type="Proteomes" id="UP000298652"/>
    </source>
</evidence>
<dbReference type="OMA" id="IMANGFM"/>
<accession>A0A4V6D8Q1</accession>
<evidence type="ECO:0000256" key="1">
    <source>
        <dbReference type="ARBA" id="ARBA00008894"/>
    </source>
</evidence>
<evidence type="ECO:0008006" key="13">
    <source>
        <dbReference type="Google" id="ProtNLM"/>
    </source>
</evidence>
<dbReference type="Gene3D" id="1.20.5.4130">
    <property type="match status" value="1"/>
</dbReference>
<dbReference type="GO" id="GO:0009626">
    <property type="term" value="P:plant-type hypersensitive response"/>
    <property type="evidence" value="ECO:0007669"/>
    <property type="project" value="UniProtKB-ARBA"/>
</dbReference>
<keyword evidence="6" id="KW-0175">Coiled coil</keyword>
<evidence type="ECO:0000256" key="6">
    <source>
        <dbReference type="ARBA" id="ARBA00023054"/>
    </source>
</evidence>
<dbReference type="InterPro" id="IPR027417">
    <property type="entry name" value="P-loop_NTPase"/>
</dbReference>
<evidence type="ECO:0000259" key="10">
    <source>
        <dbReference type="Pfam" id="PF23598"/>
    </source>
</evidence>
<feature type="domain" description="Disease resistance protein winged helix" evidence="9">
    <location>
        <begin position="440"/>
        <end position="510"/>
    </location>
</feature>
<evidence type="ECO:0000259" key="7">
    <source>
        <dbReference type="Pfam" id="PF00931"/>
    </source>
</evidence>
<evidence type="ECO:0000313" key="11">
    <source>
        <dbReference type="EMBL" id="TKW22886.1"/>
    </source>
</evidence>
<feature type="domain" description="Disease resistance N-terminal" evidence="8">
    <location>
        <begin position="20"/>
        <end position="104"/>
    </location>
</feature>
<reference evidence="11" key="1">
    <citation type="submission" date="2019-03" db="EMBL/GenBank/DDBJ databases">
        <title>WGS assembly of Setaria viridis.</title>
        <authorList>
            <person name="Huang P."/>
            <person name="Jenkins J."/>
            <person name="Grimwood J."/>
            <person name="Barry K."/>
            <person name="Healey A."/>
            <person name="Mamidi S."/>
            <person name="Sreedasyam A."/>
            <person name="Shu S."/>
            <person name="Feldman M."/>
            <person name="Wu J."/>
            <person name="Yu Y."/>
            <person name="Chen C."/>
            <person name="Johnson J."/>
            <person name="Rokhsar D."/>
            <person name="Baxter I."/>
            <person name="Schmutz J."/>
            <person name="Brutnell T."/>
            <person name="Kellogg E."/>
        </authorList>
    </citation>
    <scope>NUCLEOTIDE SEQUENCE [LARGE SCALE GENOMIC DNA]</scope>
</reference>
<dbReference type="PRINTS" id="PR00364">
    <property type="entry name" value="DISEASERSIST"/>
</dbReference>
<feature type="domain" description="NB-ARC" evidence="7">
    <location>
        <begin position="179"/>
        <end position="351"/>
    </location>
</feature>
<dbReference type="GO" id="GO:0043531">
    <property type="term" value="F:ADP binding"/>
    <property type="evidence" value="ECO:0007669"/>
    <property type="project" value="InterPro"/>
</dbReference>
<dbReference type="Pfam" id="PF00931">
    <property type="entry name" value="NB-ARC"/>
    <property type="match status" value="1"/>
</dbReference>
<dbReference type="InterPro" id="IPR032675">
    <property type="entry name" value="LRR_dom_sf"/>
</dbReference>
<keyword evidence="5" id="KW-0611">Plant defense</keyword>
<dbReference type="PANTHER" id="PTHR23155:SF1182">
    <property type="entry name" value="OS07G0186500 PROTEIN"/>
    <property type="match status" value="1"/>
</dbReference>
<evidence type="ECO:0000256" key="2">
    <source>
        <dbReference type="ARBA" id="ARBA00022614"/>
    </source>
</evidence>
<dbReference type="AlphaFoldDB" id="A0A4V6D8Q1"/>
<feature type="domain" description="Disease resistance R13L4/SHOC-2-like LRR" evidence="10">
    <location>
        <begin position="556"/>
        <end position="876"/>
    </location>
</feature>
<dbReference type="InterPro" id="IPR042197">
    <property type="entry name" value="Apaf_helical"/>
</dbReference>
<dbReference type="SUPFAM" id="SSF52540">
    <property type="entry name" value="P-loop containing nucleoside triphosphate hydrolases"/>
    <property type="match status" value="1"/>
</dbReference>
<dbReference type="InterPro" id="IPR036388">
    <property type="entry name" value="WH-like_DNA-bd_sf"/>
</dbReference>
<evidence type="ECO:0000259" key="8">
    <source>
        <dbReference type="Pfam" id="PF18052"/>
    </source>
</evidence>
<evidence type="ECO:0000259" key="9">
    <source>
        <dbReference type="Pfam" id="PF23559"/>
    </source>
</evidence>
<dbReference type="CDD" id="cd14798">
    <property type="entry name" value="RX-CC_like"/>
    <property type="match status" value="1"/>
</dbReference>
<organism evidence="11 12">
    <name type="scientific">Setaria viridis</name>
    <name type="common">Green bristlegrass</name>
    <name type="synonym">Setaria italica subsp. viridis</name>
    <dbReference type="NCBI Taxonomy" id="4556"/>
    <lineage>
        <taxon>Eukaryota</taxon>
        <taxon>Viridiplantae</taxon>
        <taxon>Streptophyta</taxon>
        <taxon>Embryophyta</taxon>
        <taxon>Tracheophyta</taxon>
        <taxon>Spermatophyta</taxon>
        <taxon>Magnoliopsida</taxon>
        <taxon>Liliopsida</taxon>
        <taxon>Poales</taxon>
        <taxon>Poaceae</taxon>
        <taxon>PACMAD clade</taxon>
        <taxon>Panicoideae</taxon>
        <taxon>Panicodae</taxon>
        <taxon>Paniceae</taxon>
        <taxon>Cenchrinae</taxon>
        <taxon>Setaria</taxon>
    </lineage>
</organism>
<name>A0A4V6D8Q1_SETVI</name>
<dbReference type="FunFam" id="3.40.50.300:FF:001091">
    <property type="entry name" value="Probable disease resistance protein At1g61300"/>
    <property type="match status" value="1"/>
</dbReference>
<dbReference type="InterPro" id="IPR055414">
    <property type="entry name" value="LRR_R13L4/SHOC2-like"/>
</dbReference>
<proteinExistence type="inferred from homology"/>
<dbReference type="InterPro" id="IPR002182">
    <property type="entry name" value="NB-ARC"/>
</dbReference>
<comment type="similarity">
    <text evidence="1">Belongs to the disease resistance NB-LRR family.</text>
</comment>
<dbReference type="Gene3D" id="3.40.50.300">
    <property type="entry name" value="P-loop containing nucleotide triphosphate hydrolases"/>
    <property type="match status" value="1"/>
</dbReference>
<evidence type="ECO:0000256" key="3">
    <source>
        <dbReference type="ARBA" id="ARBA00022737"/>
    </source>
</evidence>
<dbReference type="Gene3D" id="3.80.10.10">
    <property type="entry name" value="Ribonuclease Inhibitor"/>
    <property type="match status" value="1"/>
</dbReference>
<keyword evidence="4" id="KW-0547">Nucleotide-binding</keyword>
<dbReference type="Proteomes" id="UP000298652">
    <property type="component" value="Chromosome 4"/>
</dbReference>
<dbReference type="FunFam" id="1.10.10.10:FF:000322">
    <property type="entry name" value="Probable disease resistance protein At1g63360"/>
    <property type="match status" value="1"/>
</dbReference>
<protein>
    <recommendedName>
        <fullName evidence="13">AAA+ ATPase domain-containing protein</fullName>
    </recommendedName>
</protein>
<evidence type="ECO:0000256" key="5">
    <source>
        <dbReference type="ARBA" id="ARBA00022821"/>
    </source>
</evidence>
<dbReference type="Gene3D" id="1.10.8.430">
    <property type="entry name" value="Helical domain of apoptotic protease-activating factors"/>
    <property type="match status" value="1"/>
</dbReference>
<keyword evidence="3" id="KW-0677">Repeat</keyword>
<gene>
    <name evidence="11" type="ORF">SEVIR_4G257200v2</name>
</gene>